<organism evidence="1 2">
    <name type="scientific">Streptomyces beihaiensis</name>
    <dbReference type="NCBI Taxonomy" id="2984495"/>
    <lineage>
        <taxon>Bacteria</taxon>
        <taxon>Bacillati</taxon>
        <taxon>Actinomycetota</taxon>
        <taxon>Actinomycetes</taxon>
        <taxon>Kitasatosporales</taxon>
        <taxon>Streptomycetaceae</taxon>
        <taxon>Streptomyces</taxon>
    </lineage>
</organism>
<reference evidence="1" key="1">
    <citation type="submission" date="2022-10" db="EMBL/GenBank/DDBJ databases">
        <title>Streptomyces beihaiensis sp. nov., a chitin degrading actinobacterium, isolated from shrimp pond soil.</title>
        <authorList>
            <person name="Xie J."/>
            <person name="Shen N."/>
        </authorList>
    </citation>
    <scope>NUCLEOTIDE SEQUENCE</scope>
    <source>
        <strain evidence="1">GXMU-J5</strain>
    </source>
</reference>
<evidence type="ECO:0000313" key="1">
    <source>
        <dbReference type="EMBL" id="MCX3064244.1"/>
    </source>
</evidence>
<dbReference type="EMBL" id="JAPHNL010000337">
    <property type="protein sequence ID" value="MCX3064244.1"/>
    <property type="molecule type" value="Genomic_DNA"/>
</dbReference>
<proteinExistence type="predicted"/>
<evidence type="ECO:0008006" key="3">
    <source>
        <dbReference type="Google" id="ProtNLM"/>
    </source>
</evidence>
<comment type="caution">
    <text evidence="1">The sequence shown here is derived from an EMBL/GenBank/DDBJ whole genome shotgun (WGS) entry which is preliminary data.</text>
</comment>
<name>A0ABT3U4M8_9ACTN</name>
<dbReference type="Proteomes" id="UP001163064">
    <property type="component" value="Unassembled WGS sequence"/>
</dbReference>
<dbReference type="RefSeq" id="WP_266605833.1">
    <property type="nucleotide sequence ID" value="NZ_JAPHNL010000337.1"/>
</dbReference>
<evidence type="ECO:0000313" key="2">
    <source>
        <dbReference type="Proteomes" id="UP001163064"/>
    </source>
</evidence>
<sequence>MTELTEEFASHFEGRYEYPPDDHEVITVPLGDKDEVRRRLEAADVSDDLVDLYSRVESVSLPDLGSGYFIHSAGEMLDGMRDGQPTRVIGAVEDSITVFGSDGGGGLFALNAAQDKVYRLSGGALVGSVYEVDTSGLEIVSDGLSAFLNLLREELRQSVQGG</sequence>
<protein>
    <recommendedName>
        <fullName evidence="3">SMI1/KNR4 family protein</fullName>
    </recommendedName>
</protein>
<accession>A0ABT3U4M8</accession>
<gene>
    <name evidence="1" type="ORF">OFY01_31745</name>
</gene>
<keyword evidence="2" id="KW-1185">Reference proteome</keyword>